<evidence type="ECO:0000256" key="2">
    <source>
        <dbReference type="ARBA" id="ARBA00022603"/>
    </source>
</evidence>
<dbReference type="PANTHER" id="PTHR10629">
    <property type="entry name" value="CYTOSINE-SPECIFIC METHYLTRANSFERASE"/>
    <property type="match status" value="1"/>
</dbReference>
<dbReference type="Pfam" id="PF00145">
    <property type="entry name" value="DNA_methylase"/>
    <property type="match status" value="2"/>
</dbReference>
<sequence>MQEIIVDNFAGGGGASTGIELATGRSVDIAINHDPAAIAMHRANHPDTEHYCESVWDIDPREVVKGRPVGLVWLSPDCKHFSKAKGGKPVEKGIRGLAWVAIRWAATVKPRVIMLENVEEFKTWGPLMKDGYPDPAQKGRTFNSFVNALKRQGYEVQTKELRACDYGAPTIRKRLFMVARCDNQPITWPEPTHGAPDSPEVLSGKLQPWRTAAEIIDWDIPAPSIFERKRPLAENTLRRIARGIQRFVVDSPNPFVMRVNFSGSNHHYCDSIDEPLKTITSKNGWGIVTPYIARIGQTGFGGDRLQYKATDPLTTITTKAEHMLITPVLGVNTSGHPGGSVDDPLKTVTTGGHHMLIAPMLTQYHTETDSNSVRGQTVDQPILTLDTSNRYGLVAAFLAKHYGGNYTGAGTELTDPLSTVTTVDHNALVTSHLVKLRGTCADGQPVTDPMPTITAGGLHVGEVRAFLLKYYGSADNGQQLNEPLHTVTTKDRFGLVTVEGVDYQIVDIGMRMLEPHELFAAQGFPANYIIDMDADGKRYAKSAQVARCGNAVPPPFAQALVRANLPELCTGSGNQLTVERYKEAVGQVEFSI</sequence>
<keyword evidence="5" id="KW-0680">Restriction system</keyword>
<dbReference type="GO" id="GO:0032259">
    <property type="term" value="P:methylation"/>
    <property type="evidence" value="ECO:0007669"/>
    <property type="project" value="UniProtKB-KW"/>
</dbReference>
<dbReference type="InterPro" id="IPR029063">
    <property type="entry name" value="SAM-dependent_MTases_sf"/>
</dbReference>
<keyword evidence="4 6" id="KW-0949">S-adenosyl-L-methionine</keyword>
<dbReference type="RefSeq" id="WP_188775329.1">
    <property type="nucleotide sequence ID" value="NZ_BMMB01000004.1"/>
</dbReference>
<gene>
    <name evidence="7" type="ORF">JOC58_001057</name>
</gene>
<dbReference type="InterPro" id="IPR001525">
    <property type="entry name" value="C5_MeTfrase"/>
</dbReference>
<dbReference type="EMBL" id="JAVDQH010000003">
    <property type="protein sequence ID" value="MDR6243172.1"/>
    <property type="molecule type" value="Genomic_DNA"/>
</dbReference>
<proteinExistence type="inferred from homology"/>
<feature type="active site" evidence="6">
    <location>
        <position position="78"/>
    </location>
</feature>
<dbReference type="PANTHER" id="PTHR10629:SF52">
    <property type="entry name" value="DNA (CYTOSINE-5)-METHYLTRANSFERASE 1"/>
    <property type="match status" value="1"/>
</dbReference>
<keyword evidence="3 6" id="KW-0808">Transferase</keyword>
<organism evidence="7 8">
    <name type="scientific">Paenibacillus hunanensis</name>
    <dbReference type="NCBI Taxonomy" id="539262"/>
    <lineage>
        <taxon>Bacteria</taxon>
        <taxon>Bacillati</taxon>
        <taxon>Bacillota</taxon>
        <taxon>Bacilli</taxon>
        <taxon>Bacillales</taxon>
        <taxon>Paenibacillaceae</taxon>
        <taxon>Paenibacillus</taxon>
    </lineage>
</organism>
<dbReference type="Gene3D" id="3.40.50.150">
    <property type="entry name" value="Vaccinia Virus protein VP39"/>
    <property type="match status" value="1"/>
</dbReference>
<evidence type="ECO:0000313" key="7">
    <source>
        <dbReference type="EMBL" id="MDR6243172.1"/>
    </source>
</evidence>
<keyword evidence="2 6" id="KW-0489">Methyltransferase</keyword>
<dbReference type="EC" id="2.1.1.37" evidence="1"/>
<evidence type="ECO:0000256" key="4">
    <source>
        <dbReference type="ARBA" id="ARBA00022691"/>
    </source>
</evidence>
<dbReference type="Proteomes" id="UP001185028">
    <property type="component" value="Unassembled WGS sequence"/>
</dbReference>
<comment type="caution">
    <text evidence="7">The sequence shown here is derived from an EMBL/GenBank/DDBJ whole genome shotgun (WGS) entry which is preliminary data.</text>
</comment>
<reference evidence="7 8" key="1">
    <citation type="submission" date="2023-07" db="EMBL/GenBank/DDBJ databases">
        <title>Genomic Encyclopedia of Type Strains, Phase IV (KMG-IV): sequencing the most valuable type-strain genomes for metagenomic binning, comparative biology and taxonomic classification.</title>
        <authorList>
            <person name="Goeker M."/>
        </authorList>
    </citation>
    <scope>NUCLEOTIDE SEQUENCE [LARGE SCALE GENOMIC DNA]</scope>
    <source>
        <strain evidence="7 8">DSM 22170</strain>
    </source>
</reference>
<evidence type="ECO:0000256" key="5">
    <source>
        <dbReference type="ARBA" id="ARBA00022747"/>
    </source>
</evidence>
<name>A0ABU1IWV0_9BACL</name>
<dbReference type="Gene3D" id="3.90.120.10">
    <property type="entry name" value="DNA Methylase, subunit A, domain 2"/>
    <property type="match status" value="1"/>
</dbReference>
<protein>
    <recommendedName>
        <fullName evidence="1">DNA (cytosine-5-)-methyltransferase</fullName>
        <ecNumber evidence="1">2.1.1.37</ecNumber>
    </recommendedName>
</protein>
<evidence type="ECO:0000256" key="6">
    <source>
        <dbReference type="PROSITE-ProRule" id="PRU01016"/>
    </source>
</evidence>
<evidence type="ECO:0000313" key="8">
    <source>
        <dbReference type="Proteomes" id="UP001185028"/>
    </source>
</evidence>
<evidence type="ECO:0000256" key="3">
    <source>
        <dbReference type="ARBA" id="ARBA00022679"/>
    </source>
</evidence>
<keyword evidence="8" id="KW-1185">Reference proteome</keyword>
<accession>A0ABU1IWV0</accession>
<dbReference type="InterPro" id="IPR050390">
    <property type="entry name" value="C5-Methyltransferase"/>
</dbReference>
<comment type="similarity">
    <text evidence="6">Belongs to the class I-like SAM-binding methyltransferase superfamily. C5-methyltransferase family.</text>
</comment>
<dbReference type="PRINTS" id="PR00105">
    <property type="entry name" value="C5METTRFRASE"/>
</dbReference>
<dbReference type="PROSITE" id="PS51679">
    <property type="entry name" value="SAM_MT_C5"/>
    <property type="match status" value="1"/>
</dbReference>
<dbReference type="SUPFAM" id="SSF53335">
    <property type="entry name" value="S-adenosyl-L-methionine-dependent methyltransferases"/>
    <property type="match status" value="1"/>
</dbReference>
<evidence type="ECO:0000256" key="1">
    <source>
        <dbReference type="ARBA" id="ARBA00011975"/>
    </source>
</evidence>
<dbReference type="GO" id="GO:0003886">
    <property type="term" value="F:DNA (cytosine-5-)-methyltransferase activity"/>
    <property type="evidence" value="ECO:0007669"/>
    <property type="project" value="UniProtKB-EC"/>
</dbReference>